<dbReference type="SUPFAM" id="SSF55874">
    <property type="entry name" value="ATPase domain of HSP90 chaperone/DNA topoisomerase II/histidine kinase"/>
    <property type="match status" value="1"/>
</dbReference>
<keyword evidence="11" id="KW-1133">Transmembrane helix</keyword>
<evidence type="ECO:0000256" key="1">
    <source>
        <dbReference type="ARBA" id="ARBA00000085"/>
    </source>
</evidence>
<keyword evidence="9 16" id="KW-0418">Kinase</keyword>
<dbReference type="Pfam" id="PF02743">
    <property type="entry name" value="dCache_1"/>
    <property type="match status" value="1"/>
</dbReference>
<dbReference type="SMART" id="SM00388">
    <property type="entry name" value="HisKA"/>
    <property type="match status" value="1"/>
</dbReference>
<dbReference type="RefSeq" id="WP_187778503.1">
    <property type="nucleotide sequence ID" value="NZ_JACTUZ010000036.1"/>
</dbReference>
<evidence type="ECO:0000256" key="7">
    <source>
        <dbReference type="ARBA" id="ARBA00022692"/>
    </source>
</evidence>
<keyword evidence="12" id="KW-0902">Two-component regulatory system</keyword>
<evidence type="ECO:0000313" key="16">
    <source>
        <dbReference type="EMBL" id="MBC9177371.1"/>
    </source>
</evidence>
<dbReference type="Gene3D" id="1.10.287.130">
    <property type="match status" value="1"/>
</dbReference>
<dbReference type="InterPro" id="IPR005467">
    <property type="entry name" value="His_kinase_dom"/>
</dbReference>
<proteinExistence type="predicted"/>
<evidence type="ECO:0000256" key="8">
    <source>
        <dbReference type="ARBA" id="ARBA00022741"/>
    </source>
</evidence>
<dbReference type="EMBL" id="JACTUZ010000036">
    <property type="protein sequence ID" value="MBC9177371.1"/>
    <property type="molecule type" value="Genomic_DNA"/>
</dbReference>
<keyword evidence="4" id="KW-1003">Cell membrane</keyword>
<dbReference type="InterPro" id="IPR029151">
    <property type="entry name" value="Sensor-like_sf"/>
</dbReference>
<gene>
    <name evidence="16" type="ORF">IBL25_10510</name>
</gene>
<dbReference type="InterPro" id="IPR004358">
    <property type="entry name" value="Sig_transdc_His_kin-like_C"/>
</dbReference>
<dbReference type="Pfam" id="PF00512">
    <property type="entry name" value="HisKA"/>
    <property type="match status" value="1"/>
</dbReference>
<evidence type="ECO:0000313" key="17">
    <source>
        <dbReference type="Proteomes" id="UP000603940"/>
    </source>
</evidence>
<evidence type="ECO:0000256" key="6">
    <source>
        <dbReference type="ARBA" id="ARBA00022679"/>
    </source>
</evidence>
<dbReference type="CDD" id="cd00075">
    <property type="entry name" value="HATPase"/>
    <property type="match status" value="1"/>
</dbReference>
<dbReference type="Gene3D" id="3.30.450.20">
    <property type="entry name" value="PAS domain"/>
    <property type="match status" value="2"/>
</dbReference>
<keyword evidence="6" id="KW-0808">Transferase</keyword>
<evidence type="ECO:0000256" key="11">
    <source>
        <dbReference type="ARBA" id="ARBA00022989"/>
    </source>
</evidence>
<dbReference type="Proteomes" id="UP000603940">
    <property type="component" value="Unassembled WGS sequence"/>
</dbReference>
<dbReference type="PANTHER" id="PTHR43065:SF46">
    <property type="entry name" value="C4-DICARBOXYLATE TRANSPORT SENSOR PROTEIN DCTB"/>
    <property type="match status" value="1"/>
</dbReference>
<comment type="caution">
    <text evidence="16">The sequence shown here is derived from an EMBL/GenBank/DDBJ whole genome shotgun (WGS) entry which is preliminary data.</text>
</comment>
<sequence>MPFDISPRSPRRLRADRRAAVWLALALVGGLAASLLAWAAGQGARREAWEALQAQATTTATLNAALLRSELEKQRSLPFVLAEDPDLRAALATPAATRLEALNRKLERLRDGTGADVIYLIDTNGMTLAASNWREEGSFVGNDYRFRQYFQDGMRLGAGEQFALGTVSQRPGLYISRRLGSAQAPMGVVVVKVGFEAVEDTWRNPEQPIYVTDRRGIVLLTNRPRWRFQTDHPLPQQDLAAIRDSLQFGTAPLAPLPLRPNPLGFDAGAVLLDEVPDAARARLPAAQATALLHAAVAVPSSDWQLHLLVPSEALLATEEAQRRDAVLGITLVLMSIAAFLLQRAGRARRRSAQEQAERQELEERVAARTAELTSEIAERERAEARLQDARETLRQANRLATLGQVAAGVAHEINQPLAAIRSYAGNAGTFLQRGETERARGNLETIARLCERVGGITDELRAFARKGTPPVGPVGVKAAAEGAAMLLRARLEHQGVPLLRDLPAEEVWVNGRQVRLEQVLVNLIQNALDALEGQAGAEIRLGVTAGGGGVRITVADNGPGIPPEIMGALFMPFSTSKPQGLGLGLVICNDIVTEAGGRIEVVSRPGAGTTFTIILPEVQP</sequence>
<dbReference type="Pfam" id="PF02518">
    <property type="entry name" value="HATPase_c"/>
    <property type="match status" value="1"/>
</dbReference>
<dbReference type="InterPro" id="IPR003661">
    <property type="entry name" value="HisK_dim/P_dom"/>
</dbReference>
<evidence type="ECO:0000256" key="10">
    <source>
        <dbReference type="ARBA" id="ARBA00022840"/>
    </source>
</evidence>
<dbReference type="InterPro" id="IPR003594">
    <property type="entry name" value="HATPase_dom"/>
</dbReference>
<keyword evidence="8" id="KW-0547">Nucleotide-binding</keyword>
<dbReference type="PIRSF" id="PIRSF036431">
    <property type="entry name" value="STHK_DctB"/>
    <property type="match status" value="1"/>
</dbReference>
<organism evidence="16 17">
    <name type="scientific">Pseudoroseomonas ludipueritiae</name>
    <dbReference type="NCBI Taxonomy" id="198093"/>
    <lineage>
        <taxon>Bacteria</taxon>
        <taxon>Pseudomonadati</taxon>
        <taxon>Pseudomonadota</taxon>
        <taxon>Alphaproteobacteria</taxon>
        <taxon>Acetobacterales</taxon>
        <taxon>Acetobacteraceae</taxon>
        <taxon>Pseudoroseomonas</taxon>
    </lineage>
</organism>
<dbReference type="PANTHER" id="PTHR43065">
    <property type="entry name" value="SENSOR HISTIDINE KINASE"/>
    <property type="match status" value="1"/>
</dbReference>
<evidence type="ECO:0000256" key="12">
    <source>
        <dbReference type="ARBA" id="ARBA00023012"/>
    </source>
</evidence>
<dbReference type="PRINTS" id="PR00344">
    <property type="entry name" value="BCTRLSENSOR"/>
</dbReference>
<dbReference type="InterPro" id="IPR017055">
    <property type="entry name" value="Sig_transdc_His_kinase_DctB"/>
</dbReference>
<dbReference type="InterPro" id="IPR036097">
    <property type="entry name" value="HisK_dim/P_sf"/>
</dbReference>
<dbReference type="SMART" id="SM00387">
    <property type="entry name" value="HATPase_c"/>
    <property type="match status" value="1"/>
</dbReference>
<dbReference type="PROSITE" id="PS50109">
    <property type="entry name" value="HIS_KIN"/>
    <property type="match status" value="1"/>
</dbReference>
<evidence type="ECO:0000256" key="3">
    <source>
        <dbReference type="ARBA" id="ARBA00012438"/>
    </source>
</evidence>
<keyword evidence="7" id="KW-0812">Transmembrane</keyword>
<protein>
    <recommendedName>
        <fullName evidence="3">histidine kinase</fullName>
        <ecNumber evidence="3">2.7.13.3</ecNumber>
    </recommendedName>
</protein>
<keyword evidence="13" id="KW-0472">Membrane</keyword>
<evidence type="ECO:0000256" key="5">
    <source>
        <dbReference type="ARBA" id="ARBA00022553"/>
    </source>
</evidence>
<dbReference type="GO" id="GO:0016301">
    <property type="term" value="F:kinase activity"/>
    <property type="evidence" value="ECO:0007669"/>
    <property type="project" value="UniProtKB-KW"/>
</dbReference>
<keyword evidence="5" id="KW-0597">Phosphoprotein</keyword>
<accession>A0ABR7R6J9</accession>
<comment type="subcellular location">
    <subcellularLocation>
        <location evidence="2">Cell membrane</location>
        <topology evidence="2">Multi-pass membrane protein</topology>
    </subcellularLocation>
</comment>
<dbReference type="SUPFAM" id="SSF47384">
    <property type="entry name" value="Homodimeric domain of signal transducing histidine kinase"/>
    <property type="match status" value="1"/>
</dbReference>
<dbReference type="EC" id="2.7.13.3" evidence="3"/>
<evidence type="ECO:0000256" key="14">
    <source>
        <dbReference type="SAM" id="Coils"/>
    </source>
</evidence>
<keyword evidence="17" id="KW-1185">Reference proteome</keyword>
<evidence type="ECO:0000256" key="4">
    <source>
        <dbReference type="ARBA" id="ARBA00022475"/>
    </source>
</evidence>
<evidence type="ECO:0000256" key="13">
    <source>
        <dbReference type="ARBA" id="ARBA00023136"/>
    </source>
</evidence>
<reference evidence="16 17" key="1">
    <citation type="journal article" date="2009" name="Int. J. Syst. Evol. Microbiol.">
        <title>Transfer of Teichococcus ludipueritiae and Muricoccus roseus to the genus Roseomonas, as Roseomonas ludipueritiae comb. nov. and Roseomonas rosea comb. nov., respectively, and emended description of the genus Roseomonas.</title>
        <authorList>
            <person name="Sanchez-Porro C."/>
            <person name="Gallego V."/>
            <person name="Busse H.J."/>
            <person name="Kampfer P."/>
            <person name="Ventosa A."/>
        </authorList>
    </citation>
    <scope>NUCLEOTIDE SEQUENCE [LARGE SCALE GENOMIC DNA]</scope>
    <source>
        <strain evidence="16 17">DSM 14915</strain>
    </source>
</reference>
<dbReference type="InterPro" id="IPR036890">
    <property type="entry name" value="HATPase_C_sf"/>
</dbReference>
<dbReference type="CDD" id="cd00082">
    <property type="entry name" value="HisKA"/>
    <property type="match status" value="1"/>
</dbReference>
<name>A0ABR7R6J9_9PROT</name>
<dbReference type="InterPro" id="IPR033479">
    <property type="entry name" value="dCache_1"/>
</dbReference>
<evidence type="ECO:0000259" key="15">
    <source>
        <dbReference type="PROSITE" id="PS50109"/>
    </source>
</evidence>
<keyword evidence="14" id="KW-0175">Coiled coil</keyword>
<feature type="domain" description="Histidine kinase" evidence="15">
    <location>
        <begin position="408"/>
        <end position="619"/>
    </location>
</feature>
<comment type="catalytic activity">
    <reaction evidence="1">
        <text>ATP + protein L-histidine = ADP + protein N-phospho-L-histidine.</text>
        <dbReference type="EC" id="2.7.13.3"/>
    </reaction>
</comment>
<evidence type="ECO:0000256" key="9">
    <source>
        <dbReference type="ARBA" id="ARBA00022777"/>
    </source>
</evidence>
<evidence type="ECO:0000256" key="2">
    <source>
        <dbReference type="ARBA" id="ARBA00004651"/>
    </source>
</evidence>
<dbReference type="SUPFAM" id="SSF103190">
    <property type="entry name" value="Sensory domain-like"/>
    <property type="match status" value="1"/>
</dbReference>
<feature type="coiled-coil region" evidence="14">
    <location>
        <begin position="344"/>
        <end position="399"/>
    </location>
</feature>
<keyword evidence="10" id="KW-0067">ATP-binding</keyword>
<dbReference type="Gene3D" id="6.10.250.3020">
    <property type="match status" value="1"/>
</dbReference>
<dbReference type="Gene3D" id="3.30.565.10">
    <property type="entry name" value="Histidine kinase-like ATPase, C-terminal domain"/>
    <property type="match status" value="1"/>
</dbReference>